<proteinExistence type="predicted"/>
<evidence type="ECO:0000313" key="1">
    <source>
        <dbReference type="EMBL" id="WBL78109.1"/>
    </source>
</evidence>
<dbReference type="RefSeq" id="WP_270163392.1">
    <property type="nucleotide sequence ID" value="NZ_CP089391.1"/>
</dbReference>
<dbReference type="Proteomes" id="UP001179614">
    <property type="component" value="Chromosome"/>
</dbReference>
<accession>A0ABY7MIB2</accession>
<name>A0ABY7MIB2_9BRAD</name>
<dbReference type="EMBL" id="CP089391">
    <property type="protein sequence ID" value="WBL78109.1"/>
    <property type="molecule type" value="Genomic_DNA"/>
</dbReference>
<gene>
    <name evidence="1" type="ORF">I3J27_35055</name>
</gene>
<sequence length="55" mass="5802">MATIQQFNVGAPIIALDDIVTSYDADHRRTIAGLIGTMFGGSQILITTTSGFSTI</sequence>
<organism evidence="1 2">
    <name type="scientific">Bradyrhizobium xenonodulans</name>
    <dbReference type="NCBI Taxonomy" id="2736875"/>
    <lineage>
        <taxon>Bacteria</taxon>
        <taxon>Pseudomonadati</taxon>
        <taxon>Pseudomonadota</taxon>
        <taxon>Alphaproteobacteria</taxon>
        <taxon>Hyphomicrobiales</taxon>
        <taxon>Nitrobacteraceae</taxon>
        <taxon>Bradyrhizobium</taxon>
    </lineage>
</organism>
<evidence type="ECO:0000313" key="2">
    <source>
        <dbReference type="Proteomes" id="UP001179614"/>
    </source>
</evidence>
<reference evidence="1" key="1">
    <citation type="submission" date="2021-12" db="EMBL/GenBank/DDBJ databases">
        <title>Bradyrhizobium xenonodulans sp. nov.</title>
        <authorList>
            <person name="Claassens R."/>
            <person name="Venter S.N."/>
            <person name="Beukes C.W."/>
            <person name="Stepkowski T."/>
            <person name="Steenkamp E.T."/>
        </authorList>
    </citation>
    <scope>NUCLEOTIDE SEQUENCE</scope>
    <source>
        <strain evidence="1">14AB</strain>
    </source>
</reference>
<keyword evidence="2" id="KW-1185">Reference proteome</keyword>
<protein>
    <submittedName>
        <fullName evidence="1">Uncharacterized protein</fullName>
    </submittedName>
</protein>